<dbReference type="InterPro" id="IPR032466">
    <property type="entry name" value="Metal_Hydrolase"/>
</dbReference>
<evidence type="ECO:0000313" key="8">
    <source>
        <dbReference type="Proteomes" id="UP000659697"/>
    </source>
</evidence>
<gene>
    <name evidence="7" type="primary">nagA</name>
    <name evidence="7" type="ORF">GCM10010919_24540</name>
</gene>
<dbReference type="RefSeq" id="WP_189433310.1">
    <property type="nucleotide sequence ID" value="NZ_BNAO01000006.1"/>
</dbReference>
<comment type="similarity">
    <text evidence="1 5">Belongs to the metallo-dependent hydrolases superfamily. NagA family.</text>
</comment>
<dbReference type="InterPro" id="IPR006680">
    <property type="entry name" value="Amidohydro-rel"/>
</dbReference>
<keyword evidence="8" id="KW-1185">Reference proteome</keyword>
<evidence type="ECO:0000256" key="4">
    <source>
        <dbReference type="ARBA" id="ARBA00023277"/>
    </source>
</evidence>
<evidence type="ECO:0000313" key="7">
    <source>
        <dbReference type="EMBL" id="GHG72357.1"/>
    </source>
</evidence>
<protein>
    <recommendedName>
        <fullName evidence="5">N-acetylgalactosamine-6-phosphate deacetylase</fullName>
        <ecNumber evidence="5">3.5.1.25</ecNumber>
    </recommendedName>
    <alternativeName>
        <fullName evidence="5">N-acetylglucosamine-6-phosphate deacetylase</fullName>
    </alternativeName>
</protein>
<keyword evidence="3 5" id="KW-0378">Hydrolase</keyword>
<sequence>MSSAAFYLKASQLLLADGFSQGYLRIEQGYITAIETTPSRNLPMQDCSDGMLCPGFIDIQVNGGGGALFNTTPSVESLATIFAAHQQYGTTSMLPTVITDDLTVMQQAADAVAAARAKQMVGIIGIHFEGPHLAQAKRGCHPQHYLRPLTAAEMTLYCRQDLGVVMLTLAPETVPVEQITALTAAGVIVSLGHSNAGSAQILPAIAAGASCVTHLYNGMSNLTSREPGLVGTALADPRLYCGIIFDGEHLHPLSAQIAYQMKGEQRLILVTDAMSPVGTAQQEFNFAGGRVTRQGMKLTNSEGSLAGSVLDMASAVRYAVRQLEIDCASALRMASNTPARLLGLPQLGQIKVGGRADLVWLTSALEVRQTWVAGLAS</sequence>
<keyword evidence="4 5" id="KW-0119">Carbohydrate metabolism</keyword>
<feature type="domain" description="Amidohydrolase-related" evidence="6">
    <location>
        <begin position="51"/>
        <end position="374"/>
    </location>
</feature>
<dbReference type="NCBIfam" id="TIGR00221">
    <property type="entry name" value="nagA"/>
    <property type="match status" value="1"/>
</dbReference>
<dbReference type="EMBL" id="BNAO01000006">
    <property type="protein sequence ID" value="GHG72357.1"/>
    <property type="molecule type" value="Genomic_DNA"/>
</dbReference>
<evidence type="ECO:0000256" key="5">
    <source>
        <dbReference type="PIRNR" id="PIRNR038994"/>
    </source>
</evidence>
<name>A0ABQ3KZZ9_9ALTE</name>
<reference evidence="8" key="1">
    <citation type="journal article" date="2019" name="Int. J. Syst. Evol. Microbiol.">
        <title>The Global Catalogue of Microorganisms (GCM) 10K type strain sequencing project: providing services to taxonomists for standard genome sequencing and annotation.</title>
        <authorList>
            <consortium name="The Broad Institute Genomics Platform"/>
            <consortium name="The Broad Institute Genome Sequencing Center for Infectious Disease"/>
            <person name="Wu L."/>
            <person name="Ma J."/>
        </authorList>
    </citation>
    <scope>NUCLEOTIDE SEQUENCE [LARGE SCALE GENOMIC DNA]</scope>
    <source>
        <strain evidence="8">CGMCC 1.7003</strain>
    </source>
</reference>
<dbReference type="SUPFAM" id="SSF51556">
    <property type="entry name" value="Metallo-dependent hydrolases"/>
    <property type="match status" value="1"/>
</dbReference>
<dbReference type="InterPro" id="IPR011059">
    <property type="entry name" value="Metal-dep_hydrolase_composite"/>
</dbReference>
<dbReference type="Gene3D" id="3.20.20.140">
    <property type="entry name" value="Metal-dependent hydrolases"/>
    <property type="match status" value="1"/>
</dbReference>
<dbReference type="Gene3D" id="2.30.40.10">
    <property type="entry name" value="Urease, subunit C, domain 1"/>
    <property type="match status" value="1"/>
</dbReference>
<proteinExistence type="inferred from homology"/>
<dbReference type="PIRSF" id="PIRSF038994">
    <property type="entry name" value="NagA"/>
    <property type="match status" value="1"/>
</dbReference>
<dbReference type="InterPro" id="IPR003764">
    <property type="entry name" value="GlcNAc_6-P_deAcase"/>
</dbReference>
<dbReference type="CDD" id="cd00854">
    <property type="entry name" value="NagA"/>
    <property type="match status" value="1"/>
</dbReference>
<dbReference type="SUPFAM" id="SSF51338">
    <property type="entry name" value="Composite domain of metallo-dependent hydrolases"/>
    <property type="match status" value="1"/>
</dbReference>
<dbReference type="PANTHER" id="PTHR11113:SF14">
    <property type="entry name" value="N-ACETYLGLUCOSAMINE-6-PHOSPHATE DEACETYLASE"/>
    <property type="match status" value="1"/>
</dbReference>
<dbReference type="Pfam" id="PF01979">
    <property type="entry name" value="Amidohydro_1"/>
    <property type="match status" value="1"/>
</dbReference>
<evidence type="ECO:0000259" key="6">
    <source>
        <dbReference type="Pfam" id="PF01979"/>
    </source>
</evidence>
<comment type="caution">
    <text evidence="7">The sequence shown here is derived from an EMBL/GenBank/DDBJ whole genome shotgun (WGS) entry which is preliminary data.</text>
</comment>
<dbReference type="EC" id="3.5.1.25" evidence="5"/>
<dbReference type="PANTHER" id="PTHR11113">
    <property type="entry name" value="N-ACETYLGLUCOSAMINE-6-PHOSPHATE DEACETYLASE"/>
    <property type="match status" value="1"/>
</dbReference>
<organism evidence="7 8">
    <name type="scientific">Alishewanella longhuensis</name>
    <dbReference type="NCBI Taxonomy" id="1091037"/>
    <lineage>
        <taxon>Bacteria</taxon>
        <taxon>Pseudomonadati</taxon>
        <taxon>Pseudomonadota</taxon>
        <taxon>Gammaproteobacteria</taxon>
        <taxon>Alteromonadales</taxon>
        <taxon>Alteromonadaceae</taxon>
        <taxon>Alishewanella</taxon>
    </lineage>
</organism>
<keyword evidence="2" id="KW-0479">Metal-binding</keyword>
<evidence type="ECO:0000256" key="1">
    <source>
        <dbReference type="ARBA" id="ARBA00010716"/>
    </source>
</evidence>
<accession>A0ABQ3KZZ9</accession>
<evidence type="ECO:0000256" key="3">
    <source>
        <dbReference type="ARBA" id="ARBA00022801"/>
    </source>
</evidence>
<dbReference type="Proteomes" id="UP000659697">
    <property type="component" value="Unassembled WGS sequence"/>
</dbReference>
<comment type="catalytic activity">
    <reaction evidence="5">
        <text>N-acetyl-D-glucosamine 6-phosphate + H2O = D-glucosamine 6-phosphate + acetate</text>
        <dbReference type="Rhea" id="RHEA:22936"/>
        <dbReference type="ChEBI" id="CHEBI:15377"/>
        <dbReference type="ChEBI" id="CHEBI:30089"/>
        <dbReference type="ChEBI" id="CHEBI:57513"/>
        <dbReference type="ChEBI" id="CHEBI:58725"/>
        <dbReference type="EC" id="3.5.1.25"/>
    </reaction>
</comment>
<evidence type="ECO:0000256" key="2">
    <source>
        <dbReference type="ARBA" id="ARBA00022723"/>
    </source>
</evidence>